<accession>A0ACC3BQN9</accession>
<dbReference type="EMBL" id="CM020618">
    <property type="protein sequence ID" value="KAK1859959.1"/>
    <property type="molecule type" value="Genomic_DNA"/>
</dbReference>
<protein>
    <submittedName>
        <fullName evidence="1">Uncharacterized protein</fullName>
    </submittedName>
</protein>
<reference evidence="1" key="1">
    <citation type="submission" date="2019-11" db="EMBL/GenBank/DDBJ databases">
        <title>Nori genome reveals adaptations in red seaweeds to the harsh intertidal environment.</title>
        <authorList>
            <person name="Wang D."/>
            <person name="Mao Y."/>
        </authorList>
    </citation>
    <scope>NUCLEOTIDE SEQUENCE</scope>
    <source>
        <tissue evidence="1">Gametophyte</tissue>
    </source>
</reference>
<proteinExistence type="predicted"/>
<dbReference type="Proteomes" id="UP000798662">
    <property type="component" value="Chromosome 1"/>
</dbReference>
<keyword evidence="2" id="KW-1185">Reference proteome</keyword>
<comment type="caution">
    <text evidence="1">The sequence shown here is derived from an EMBL/GenBank/DDBJ whole genome shotgun (WGS) entry which is preliminary data.</text>
</comment>
<sequence length="69" mass="7017">MTTPPVRPWDTVVVHLAGSSSEKARAATVATAARSSPAGSIRSEAGPPTATDPLTWEAVMRAALAVMSA</sequence>
<name>A0ACC3BQN9_PYRYE</name>
<evidence type="ECO:0000313" key="1">
    <source>
        <dbReference type="EMBL" id="KAK1859959.1"/>
    </source>
</evidence>
<evidence type="ECO:0000313" key="2">
    <source>
        <dbReference type="Proteomes" id="UP000798662"/>
    </source>
</evidence>
<gene>
    <name evidence="1" type="ORF">I4F81_002551</name>
</gene>
<organism evidence="1 2">
    <name type="scientific">Pyropia yezoensis</name>
    <name type="common">Susabi-nori</name>
    <name type="synonym">Porphyra yezoensis</name>
    <dbReference type="NCBI Taxonomy" id="2788"/>
    <lineage>
        <taxon>Eukaryota</taxon>
        <taxon>Rhodophyta</taxon>
        <taxon>Bangiophyceae</taxon>
        <taxon>Bangiales</taxon>
        <taxon>Bangiaceae</taxon>
        <taxon>Pyropia</taxon>
    </lineage>
</organism>